<name>A0A0V0RBT8_9BILA</name>
<evidence type="ECO:0000256" key="1">
    <source>
        <dbReference type="SAM" id="MobiDB-lite"/>
    </source>
</evidence>
<gene>
    <name evidence="2" type="ORF">T07_2757</name>
</gene>
<keyword evidence="3" id="KW-1185">Reference proteome</keyword>
<proteinExistence type="predicted"/>
<feature type="region of interest" description="Disordered" evidence="1">
    <location>
        <begin position="1"/>
        <end position="31"/>
    </location>
</feature>
<organism evidence="2 3">
    <name type="scientific">Trichinella nelsoni</name>
    <dbReference type="NCBI Taxonomy" id="6336"/>
    <lineage>
        <taxon>Eukaryota</taxon>
        <taxon>Metazoa</taxon>
        <taxon>Ecdysozoa</taxon>
        <taxon>Nematoda</taxon>
        <taxon>Enoplea</taxon>
        <taxon>Dorylaimia</taxon>
        <taxon>Trichinellida</taxon>
        <taxon>Trichinellidae</taxon>
        <taxon>Trichinella</taxon>
    </lineage>
</organism>
<reference evidence="2 3" key="1">
    <citation type="submission" date="2015-01" db="EMBL/GenBank/DDBJ databases">
        <title>Evolution of Trichinella species and genotypes.</title>
        <authorList>
            <person name="Korhonen P.K."/>
            <person name="Edoardo P."/>
            <person name="Giuseppe L.R."/>
            <person name="Gasser R.B."/>
        </authorList>
    </citation>
    <scope>NUCLEOTIDE SEQUENCE [LARGE SCALE GENOMIC DNA]</scope>
    <source>
        <strain evidence="2">ISS37</strain>
    </source>
</reference>
<dbReference type="EMBL" id="JYDL01001057">
    <property type="protein sequence ID" value="KRX11951.1"/>
    <property type="molecule type" value="Genomic_DNA"/>
</dbReference>
<comment type="caution">
    <text evidence="2">The sequence shown here is derived from an EMBL/GenBank/DDBJ whole genome shotgun (WGS) entry which is preliminary data.</text>
</comment>
<evidence type="ECO:0000313" key="2">
    <source>
        <dbReference type="EMBL" id="KRX11951.1"/>
    </source>
</evidence>
<sequence>MLHAGVHLASSLEATSEPQHAVFVKERDELP</sequence>
<dbReference type="Proteomes" id="UP000054630">
    <property type="component" value="Unassembled WGS sequence"/>
</dbReference>
<accession>A0A0V0RBT8</accession>
<protein>
    <submittedName>
        <fullName evidence="2">Uncharacterized protein</fullName>
    </submittedName>
</protein>
<evidence type="ECO:0000313" key="3">
    <source>
        <dbReference type="Proteomes" id="UP000054630"/>
    </source>
</evidence>
<dbReference type="AlphaFoldDB" id="A0A0V0RBT8"/>